<organism evidence="4 5">
    <name type="scientific">Streptomyces inusitatus</name>
    <dbReference type="NCBI Taxonomy" id="68221"/>
    <lineage>
        <taxon>Bacteria</taxon>
        <taxon>Bacillati</taxon>
        <taxon>Actinomycetota</taxon>
        <taxon>Actinomycetes</taxon>
        <taxon>Kitasatosporales</taxon>
        <taxon>Streptomycetaceae</taxon>
        <taxon>Streptomyces</taxon>
    </lineage>
</organism>
<reference evidence="4" key="1">
    <citation type="journal article" date="2014" name="Int. J. Syst. Evol. Microbiol.">
        <title>Complete genome sequence of Corynebacterium casei LMG S-19264T (=DSM 44701T), isolated from a smear-ripened cheese.</title>
        <authorList>
            <consortium name="US DOE Joint Genome Institute (JGI-PGF)"/>
            <person name="Walter F."/>
            <person name="Albersmeier A."/>
            <person name="Kalinowski J."/>
            <person name="Ruckert C."/>
        </authorList>
    </citation>
    <scope>NUCLEOTIDE SEQUENCE</scope>
    <source>
        <strain evidence="4">JCM 4988</strain>
    </source>
</reference>
<dbReference type="AlphaFoldDB" id="A0A918UIE4"/>
<protein>
    <recommendedName>
        <fullName evidence="6">Fis family transcriptional regulator</fullName>
    </recommendedName>
</protein>
<feature type="domain" description="REase associating with pPIWI RE" evidence="2">
    <location>
        <begin position="263"/>
        <end position="373"/>
    </location>
</feature>
<keyword evidence="5" id="KW-1185">Reference proteome</keyword>
<feature type="domain" description="pPIWI-RE three-gene island" evidence="3">
    <location>
        <begin position="20"/>
        <end position="162"/>
    </location>
</feature>
<dbReference type="Pfam" id="PF18156">
    <property type="entry name" value="pPIWI_RE_Y"/>
    <property type="match status" value="1"/>
</dbReference>
<evidence type="ECO:0000259" key="3">
    <source>
        <dbReference type="Pfam" id="PF18156"/>
    </source>
</evidence>
<accession>A0A918UIE4</accession>
<evidence type="ECO:0000256" key="1">
    <source>
        <dbReference type="SAM" id="MobiDB-lite"/>
    </source>
</evidence>
<evidence type="ECO:0008006" key="6">
    <source>
        <dbReference type="Google" id="ProtNLM"/>
    </source>
</evidence>
<name>A0A918UIE4_9ACTN</name>
<dbReference type="Pfam" id="PF18154">
    <property type="entry name" value="pPIWI_RE_REase"/>
    <property type="match status" value="1"/>
</dbReference>
<evidence type="ECO:0000313" key="5">
    <source>
        <dbReference type="Proteomes" id="UP000630936"/>
    </source>
</evidence>
<dbReference type="Proteomes" id="UP000630936">
    <property type="component" value="Unassembled WGS sequence"/>
</dbReference>
<dbReference type="InterPro" id="IPR041191">
    <property type="entry name" value="pPIWI_RE_Y"/>
</dbReference>
<dbReference type="EMBL" id="BMWG01000001">
    <property type="protein sequence ID" value="GGZ14315.1"/>
    <property type="molecule type" value="Genomic_DNA"/>
</dbReference>
<comment type="caution">
    <text evidence="4">The sequence shown here is derived from an EMBL/GenBank/DDBJ whole genome shotgun (WGS) entry which is preliminary data.</text>
</comment>
<dbReference type="InterPro" id="IPR040828">
    <property type="entry name" value="pPIWI_RE_REase"/>
</dbReference>
<evidence type="ECO:0000259" key="2">
    <source>
        <dbReference type="Pfam" id="PF18154"/>
    </source>
</evidence>
<evidence type="ECO:0000313" key="4">
    <source>
        <dbReference type="EMBL" id="GGZ14315.1"/>
    </source>
</evidence>
<sequence>MSQDRTMLTTLWSETDGVLLLRSVATAMVRLSEVGDPGAYTLPYPDEAQRALNTTVLTCLLLKAKPPESLPELVEWAAKRPLDQWPGTLPPDVVPPESRFLDEATRQPTALCYEWAVDAEDSAARHSEQRYMAIASQRCWEENYPEAYRAFRLLLTRRPVLTHRELATLPAAADGELGPLGDLLYDVYRPAPSGHLDRERRSHISCARCHTLLHLTVGGDLWCERRRCRELGTARRGREYPVDDGGGAQLLIRPLRQWVSATGALEERLAQRLAAAGADVELWPGFGAYGIRVRFPGGTTLAVDHKDWESPALLGRRAVPPQPDPPYDRCVWVVPAARLRKNPDFRTTFEAYRPSASPELMTDRELLRTARRLIGTTAPGLRDTAPDPGPDGEATEGLF</sequence>
<gene>
    <name evidence="4" type="ORF">GCM10010387_03020</name>
</gene>
<feature type="region of interest" description="Disordered" evidence="1">
    <location>
        <begin position="375"/>
        <end position="399"/>
    </location>
</feature>
<proteinExistence type="predicted"/>
<reference evidence="4" key="2">
    <citation type="submission" date="2020-09" db="EMBL/GenBank/DDBJ databases">
        <authorList>
            <person name="Sun Q."/>
            <person name="Ohkuma M."/>
        </authorList>
    </citation>
    <scope>NUCLEOTIDE SEQUENCE</scope>
    <source>
        <strain evidence="4">JCM 4988</strain>
    </source>
</reference>